<reference evidence="2 3" key="1">
    <citation type="submission" date="2019-07" db="EMBL/GenBank/DDBJ databases">
        <authorList>
            <person name="Zhou L.-Y."/>
        </authorList>
    </citation>
    <scope>NUCLEOTIDE SEQUENCE [LARGE SCALE GENOMIC DNA]</scope>
    <source>
        <strain evidence="2 3">YIM 101269</strain>
    </source>
</reference>
<evidence type="ECO:0000259" key="1">
    <source>
        <dbReference type="PROSITE" id="PS51704"/>
    </source>
</evidence>
<dbReference type="Proteomes" id="UP000317638">
    <property type="component" value="Unassembled WGS sequence"/>
</dbReference>
<proteinExistence type="predicted"/>
<dbReference type="OrthoDB" id="5241788at2"/>
<organism evidence="2 3">
    <name type="scientific">Tessaracoccus rhinocerotis</name>
    <dbReference type="NCBI Taxonomy" id="1689449"/>
    <lineage>
        <taxon>Bacteria</taxon>
        <taxon>Bacillati</taxon>
        <taxon>Actinomycetota</taxon>
        <taxon>Actinomycetes</taxon>
        <taxon>Propionibacteriales</taxon>
        <taxon>Propionibacteriaceae</taxon>
        <taxon>Tessaracoccus</taxon>
    </lineage>
</organism>
<dbReference type="PROSITE" id="PS50007">
    <property type="entry name" value="PIPLC_X_DOMAIN"/>
    <property type="match status" value="1"/>
</dbReference>
<keyword evidence="3" id="KW-1185">Reference proteome</keyword>
<comment type="caution">
    <text evidence="2">The sequence shown here is derived from an EMBL/GenBank/DDBJ whole genome shotgun (WGS) entry which is preliminary data.</text>
</comment>
<dbReference type="PANTHER" id="PTHR43805:SF1">
    <property type="entry name" value="GP-PDE DOMAIN-CONTAINING PROTEIN"/>
    <property type="match status" value="1"/>
</dbReference>
<dbReference type="GO" id="GO:0008081">
    <property type="term" value="F:phosphoric diester hydrolase activity"/>
    <property type="evidence" value="ECO:0007669"/>
    <property type="project" value="InterPro"/>
</dbReference>
<dbReference type="Gene3D" id="3.20.20.190">
    <property type="entry name" value="Phosphatidylinositol (PI) phosphodiesterase"/>
    <property type="match status" value="1"/>
</dbReference>
<sequence length="261" mass="28980">MLSEPDGFLSHGFTAMAHRGGALLSENLGIENTLDAFRNAVALGYQYLETDVHATRDGVLVAFHDVNLVRVTDTDADISQLTFAQLRELRVGGRAAIPTVDELFEEFPDCRINLDLKADAATHLLVEAIRRHKAEHRVCVGSFSCARLQRFRRRLPGVTTSFAPAEVATMLLGLHRRSPGGAPRVYQVPLTYRFGPATVNVVTPQRIRALHDAGRKIHVWTIDDPLVMHELIDWGVDGIITDRPDVLKGVLTSRGMWSTRN</sequence>
<dbReference type="PANTHER" id="PTHR43805">
    <property type="entry name" value="GLYCEROPHOSPHORYL DIESTER PHOSPHODIESTERASE"/>
    <property type="match status" value="1"/>
</dbReference>
<gene>
    <name evidence="2" type="ORF">FOJ82_12035</name>
</gene>
<dbReference type="RefSeq" id="WP_143938743.1">
    <property type="nucleotide sequence ID" value="NZ_VKKG01000005.1"/>
</dbReference>
<dbReference type="PROSITE" id="PS51704">
    <property type="entry name" value="GP_PDE"/>
    <property type="match status" value="1"/>
</dbReference>
<dbReference type="SUPFAM" id="SSF51695">
    <property type="entry name" value="PLC-like phosphodiesterases"/>
    <property type="match status" value="1"/>
</dbReference>
<dbReference type="AlphaFoldDB" id="A0A553JXV4"/>
<name>A0A553JXV4_9ACTN</name>
<protein>
    <submittedName>
        <fullName evidence="2">Glycerophosphodiester phosphodiesterase</fullName>
    </submittedName>
</protein>
<feature type="domain" description="GP-PDE" evidence="1">
    <location>
        <begin position="13"/>
        <end position="251"/>
    </location>
</feature>
<dbReference type="GO" id="GO:0006629">
    <property type="term" value="P:lipid metabolic process"/>
    <property type="evidence" value="ECO:0007669"/>
    <property type="project" value="InterPro"/>
</dbReference>
<dbReference type="EMBL" id="VKKG01000005">
    <property type="protein sequence ID" value="TRY17279.1"/>
    <property type="molecule type" value="Genomic_DNA"/>
</dbReference>
<evidence type="ECO:0000313" key="3">
    <source>
        <dbReference type="Proteomes" id="UP000317638"/>
    </source>
</evidence>
<dbReference type="InterPro" id="IPR017946">
    <property type="entry name" value="PLC-like_Pdiesterase_TIM-brl"/>
</dbReference>
<dbReference type="InterPro" id="IPR030395">
    <property type="entry name" value="GP_PDE_dom"/>
</dbReference>
<accession>A0A553JXV4</accession>
<dbReference type="CDD" id="cd08561">
    <property type="entry name" value="GDPD_cytoplasmic_ScUgpQ2_like"/>
    <property type="match status" value="1"/>
</dbReference>
<dbReference type="Pfam" id="PF03009">
    <property type="entry name" value="GDPD"/>
    <property type="match status" value="1"/>
</dbReference>
<evidence type="ECO:0000313" key="2">
    <source>
        <dbReference type="EMBL" id="TRY17279.1"/>
    </source>
</evidence>